<evidence type="ECO:0000313" key="3">
    <source>
        <dbReference type="EMBL" id="ADI21477.1"/>
    </source>
</evidence>
<dbReference type="SUPFAM" id="SSF159133">
    <property type="entry name" value="EutN/CcmL-like"/>
    <property type="match status" value="1"/>
</dbReference>
<dbReference type="Gene3D" id="2.40.50.220">
    <property type="entry name" value="EutN/Ccml"/>
    <property type="match status" value="1"/>
</dbReference>
<reference evidence="3" key="1">
    <citation type="submission" date="2010-01" db="EMBL/GenBank/DDBJ databases">
        <title>Genome fragments of uncultured bacteria from the North Pacific subtropical Gyre.</title>
        <authorList>
            <person name="Pham V.D."/>
            <person name="Delong E.F."/>
        </authorList>
    </citation>
    <scope>NUCLEOTIDE SEQUENCE</scope>
</reference>
<name>E7C203_9BACT</name>
<proteinExistence type="predicted"/>
<dbReference type="InterPro" id="IPR036677">
    <property type="entry name" value="EutN_CcmL_sf"/>
</dbReference>
<sequence>MLVVPLKPDGAEAGSPLVACDQAQAGPGDHVFCVDKREATLAMPESFVPIDAAIVGIVDEVYESENTK</sequence>
<dbReference type="PROSITE" id="PS51932">
    <property type="entry name" value="BMV"/>
    <property type="match status" value="1"/>
</dbReference>
<protein>
    <recommendedName>
        <fullName evidence="4">Carbon dioxide concentrating mechanism/carboxysome shell protein</fullName>
    </recommendedName>
</protein>
<evidence type="ECO:0000256" key="1">
    <source>
        <dbReference type="ARBA" id="ARBA00024322"/>
    </source>
</evidence>
<dbReference type="Pfam" id="PF03319">
    <property type="entry name" value="EutN_CcmL"/>
    <property type="match status" value="1"/>
</dbReference>
<dbReference type="EMBL" id="GU567956">
    <property type="protein sequence ID" value="ADI21477.1"/>
    <property type="molecule type" value="Genomic_DNA"/>
</dbReference>
<evidence type="ECO:0008006" key="4">
    <source>
        <dbReference type="Google" id="ProtNLM"/>
    </source>
</evidence>
<dbReference type="AlphaFoldDB" id="E7C203"/>
<evidence type="ECO:0000256" key="2">
    <source>
        <dbReference type="ARBA" id="ARBA00024446"/>
    </source>
</evidence>
<accession>E7C203</accession>
<dbReference type="InterPro" id="IPR004992">
    <property type="entry name" value="EutN_CcmL"/>
</dbReference>
<keyword evidence="2" id="KW-1283">Bacterial microcompartment</keyword>
<comment type="subcellular location">
    <subcellularLocation>
        <location evidence="1">Bacterial microcompartment</location>
    </subcellularLocation>
</comment>
<organism evidence="3">
    <name type="scientific">uncultured myxobacterium HF0070_11L13</name>
    <dbReference type="NCBI Taxonomy" id="723554"/>
    <lineage>
        <taxon>Bacteria</taxon>
        <taxon>Pseudomonadati</taxon>
        <taxon>Myxococcota</taxon>
        <taxon>Myxococcia</taxon>
        <taxon>Myxococcales</taxon>
        <taxon>environmental samples</taxon>
    </lineage>
</organism>
<dbReference type="GO" id="GO:0031469">
    <property type="term" value="C:bacterial microcompartment"/>
    <property type="evidence" value="ECO:0007669"/>
    <property type="project" value="UniProtKB-SubCell"/>
</dbReference>